<dbReference type="PROSITE" id="PS51819">
    <property type="entry name" value="VOC"/>
    <property type="match status" value="1"/>
</dbReference>
<gene>
    <name evidence="2" type="ORF">ACFSW6_06575</name>
</gene>
<dbReference type="PANTHER" id="PTHR35006">
    <property type="entry name" value="GLYOXALASE FAMILY PROTEIN (AFU_ORTHOLOGUE AFUA_5G14830)"/>
    <property type="match status" value="1"/>
</dbReference>
<dbReference type="RefSeq" id="WP_066474123.1">
    <property type="nucleotide sequence ID" value="NZ_BCNT01000004.1"/>
</dbReference>
<evidence type="ECO:0000313" key="3">
    <source>
        <dbReference type="Proteomes" id="UP001597463"/>
    </source>
</evidence>
<organism evidence="2 3">
    <name type="scientific">Comamonas terrae</name>
    <dbReference type="NCBI Taxonomy" id="673548"/>
    <lineage>
        <taxon>Bacteria</taxon>
        <taxon>Pseudomonadati</taxon>
        <taxon>Pseudomonadota</taxon>
        <taxon>Betaproteobacteria</taxon>
        <taxon>Burkholderiales</taxon>
        <taxon>Comamonadaceae</taxon>
        <taxon>Comamonas</taxon>
    </lineage>
</organism>
<dbReference type="PANTHER" id="PTHR35006:SF1">
    <property type="entry name" value="BLL2941 PROTEIN"/>
    <property type="match status" value="1"/>
</dbReference>
<dbReference type="EMBL" id="JBHUMV010000002">
    <property type="protein sequence ID" value="MFD2753746.1"/>
    <property type="molecule type" value="Genomic_DNA"/>
</dbReference>
<sequence>MFSHVMLGVSDLERGKRFYDALLGQLGVAPGVANRNRFFYRSPTGVFAISTPINGEPATAGNGATTGFTAQSPEQVNAAHAAGVAAGGVSIEDAPGWRGDAMYLAYLRDPDGNKICLAYRPPKG</sequence>
<evidence type="ECO:0000313" key="2">
    <source>
        <dbReference type="EMBL" id="MFD2753746.1"/>
    </source>
</evidence>
<dbReference type="Proteomes" id="UP001597463">
    <property type="component" value="Unassembled WGS sequence"/>
</dbReference>
<dbReference type="Pfam" id="PF00903">
    <property type="entry name" value="Glyoxalase"/>
    <property type="match status" value="1"/>
</dbReference>
<dbReference type="CDD" id="cd07262">
    <property type="entry name" value="VOC_like"/>
    <property type="match status" value="1"/>
</dbReference>
<dbReference type="InterPro" id="IPR037523">
    <property type="entry name" value="VOC_core"/>
</dbReference>
<proteinExistence type="predicted"/>
<feature type="domain" description="VOC" evidence="1">
    <location>
        <begin position="1"/>
        <end position="120"/>
    </location>
</feature>
<comment type="caution">
    <text evidence="2">The sequence shown here is derived from an EMBL/GenBank/DDBJ whole genome shotgun (WGS) entry which is preliminary data.</text>
</comment>
<evidence type="ECO:0000259" key="1">
    <source>
        <dbReference type="PROSITE" id="PS51819"/>
    </source>
</evidence>
<protein>
    <submittedName>
        <fullName evidence="2">VOC family protein</fullName>
    </submittedName>
</protein>
<name>A0ABW5UJF4_9BURK</name>
<dbReference type="InterPro" id="IPR029068">
    <property type="entry name" value="Glyas_Bleomycin-R_OHBP_Dase"/>
</dbReference>
<keyword evidence="3" id="KW-1185">Reference proteome</keyword>
<dbReference type="InterPro" id="IPR004360">
    <property type="entry name" value="Glyas_Fos-R_dOase_dom"/>
</dbReference>
<accession>A0ABW5UJF4</accession>
<dbReference type="Gene3D" id="3.10.180.10">
    <property type="entry name" value="2,3-Dihydroxybiphenyl 1,2-Dioxygenase, domain 1"/>
    <property type="match status" value="1"/>
</dbReference>
<dbReference type="SUPFAM" id="SSF54593">
    <property type="entry name" value="Glyoxalase/Bleomycin resistance protein/Dihydroxybiphenyl dioxygenase"/>
    <property type="match status" value="1"/>
</dbReference>
<reference evidence="3" key="1">
    <citation type="journal article" date="2019" name="Int. J. Syst. Evol. Microbiol.">
        <title>The Global Catalogue of Microorganisms (GCM) 10K type strain sequencing project: providing services to taxonomists for standard genome sequencing and annotation.</title>
        <authorList>
            <consortium name="The Broad Institute Genomics Platform"/>
            <consortium name="The Broad Institute Genome Sequencing Center for Infectious Disease"/>
            <person name="Wu L."/>
            <person name="Ma J."/>
        </authorList>
    </citation>
    <scope>NUCLEOTIDE SEQUENCE [LARGE SCALE GENOMIC DNA]</scope>
    <source>
        <strain evidence="3">TISTR 1906</strain>
    </source>
</reference>